<evidence type="ECO:0000256" key="4">
    <source>
        <dbReference type="ARBA" id="ARBA00022801"/>
    </source>
</evidence>
<dbReference type="Proteomes" id="UP000636960">
    <property type="component" value="Unassembled WGS sequence"/>
</dbReference>
<keyword evidence="6" id="KW-0326">Glycosidase</keyword>
<evidence type="ECO:0000256" key="6">
    <source>
        <dbReference type="ARBA" id="ARBA00023295"/>
    </source>
</evidence>
<dbReference type="Pfam" id="PF04616">
    <property type="entry name" value="Glyco_hydro_43"/>
    <property type="match status" value="1"/>
</dbReference>
<evidence type="ECO:0000256" key="3">
    <source>
        <dbReference type="ARBA" id="ARBA00022729"/>
    </source>
</evidence>
<dbReference type="CDD" id="cd09004">
    <property type="entry name" value="GH43_bXyl-like"/>
    <property type="match status" value="1"/>
</dbReference>
<keyword evidence="5" id="KW-1015">Disulfide bond</keyword>
<dbReference type="InterPro" id="IPR006710">
    <property type="entry name" value="Glyco_hydro_43"/>
</dbReference>
<feature type="active site" description="Proton donor" evidence="7">
    <location>
        <position position="1218"/>
    </location>
</feature>
<dbReference type="Gene3D" id="2.60.40.2340">
    <property type="match status" value="1"/>
</dbReference>
<evidence type="ECO:0000256" key="5">
    <source>
        <dbReference type="ARBA" id="ARBA00023157"/>
    </source>
</evidence>
<dbReference type="Pfam" id="PF20578">
    <property type="entry name" value="aBig_2"/>
    <property type="match status" value="2"/>
</dbReference>
<accession>A0A919K9Q2</accession>
<dbReference type="SUPFAM" id="SSF49899">
    <property type="entry name" value="Concanavalin A-like lectins/glucanases"/>
    <property type="match status" value="2"/>
</dbReference>
<evidence type="ECO:0000256" key="9">
    <source>
        <dbReference type="SAM" id="SignalP"/>
    </source>
</evidence>
<sequence length="1661" mass="173795">MASARPRVLVHMAAALTLAAVAVVTPSSPSSAAVDDGLVLHYDLAQTSGTAVPDASGNGHDGTLAGDATWSSGGLTLGGTNGHVRLPAGIMSGLGQITVSADVKIDPAQATPYMIWALGNTDAAGVGNGYLFTTGDAYRTSIASGNWSTEQTVRSTSALPRGAWLSIAYTLDGSGVATQYLNGRPVATQTGVTLTPGGIGGGATTANYLGRSVYNADAYLRGQVRNFRIYDRALSAGEAGEIAISDSVRVAADEAALTLGDTSAVTGDLTLPALGPVYASAVTWSSSDPAVITDQGVVTRQAADSRVTLTATISSGEVRASKAFAVIVPADLSDEAKAADAATALAVTNLNDVRGHLHLPLTGRYQSRITWATSDAAVIADTGEVHRPAAGGAARKVELTATVRVGEASTTRAFTATVPPLPAPAPLSGYAFAYFTGNTIAGEKIYFAASEGNNALRWRELNGGNPALASTLGTKGLRDPFLIRSPEGDKFYLIATDLSIGGGTSWDASQRQGSRHIEVWESTDLVNWGQQRHVQVSPPTAGNTWAPEAFYSAELGSYVVYWASKIYAANDPGHTGSTYNKMLYATTRDFVSFSEAKVWQDFGASRIDSTVIAEDGVYHRFTKDEGGVTGCSDIIQERADSLVAVDDASLPGWDPANPKWKIVASCIGRAAGTSAVEGPTVFKANPGDTSGSKYYLFVDEYGGRGYIPLGTDDLIEPQWRVPASYSLPASPRHGTVLPVTQAELDRLHATSTPAPQPLPAGADGLIARYPLDTSAADASGNGNNAQLVGDAGFADGSLTFGGTNGHVKLPDNAMAGLSAMTVSAEVWVDPAQQTPYFLWGMGNTNASGVGNGYVFSTGDAYRAAIASGNWSTEQNASSGGNLPRGSWRTLTYTLGGGTATLYLDGRQVAVNTAATLTPGSIGGGATTANYIGRSVYSGDKYFKGRMRDFRLYNRALPAAEVVQLGANATAVTAVTLDSLKAPALIDGDAGTIVLPVKAGTDVRNLAPAFTVAAGSTVAGAQAGDWSAARRITVTSASGATREYSVITRVMRSPVLPGLYADPNIVRFGDTYYIYATTDGFDGWSGTTFTVWSSTDLVNWTKHGIILDLADVSWAQTNAWAPSAAYANGKYYFYFSAAGNIGVATSDSPTGPFTDSGAPLVDRDDFGGAQQIDPAVFTDDDGQSYLYWGNGTAYVAPLNADMISLGERRTITGLADFREGLFMNKRDGVYYLTYSIDDTRSENYRVGYATATAPYGPFTSRGVILAKDRSLGILGTGHSSVIQVPGTDEWYIVYHRFAIPGGDGMHRETTIDRLYFDADGLIRPVVPTLESIDPLAYTGVLPTATLPASGWLGAGATLTLTGGAGNSEVQYALTPGAWVAYTGPVPLPAGSYPVSYRARGTNGILSAPVDVRVQVDVEAPMTAAAVTTKGTRSTVTLTAQDAASGVAKIAYRVGTGGWQDYRAPFTVDGVQQVEFTAADHAGNASAAQRISVPLVRDTTGPTVGAITSPTRATGTNGWFTTPVSVLATAADPAGVALREYRIDNGAWRTYTGPIPVREGVTKVGVRATDVWGNRSWALVFTVKRDMGRPTATAAVRSATVRLTAKDAVSGVQLIQYRVDRGRWLTYRQPVKVRGKGSHTVTYGAVDRAGNVSTVRTATVRIR</sequence>
<protein>
    <recommendedName>
        <fullName evidence="10">LamG-like jellyroll fold domain-containing protein</fullName>
    </recommendedName>
</protein>
<evidence type="ECO:0000256" key="1">
    <source>
        <dbReference type="ARBA" id="ARBA00004834"/>
    </source>
</evidence>
<dbReference type="EMBL" id="BOMV01000132">
    <property type="protein sequence ID" value="GIF02360.1"/>
    <property type="molecule type" value="Genomic_DNA"/>
</dbReference>
<dbReference type="InterPro" id="IPR046780">
    <property type="entry name" value="aBig_2"/>
</dbReference>
<keyword evidence="12" id="KW-1185">Reference proteome</keyword>
<dbReference type="SMART" id="SM00560">
    <property type="entry name" value="LamGL"/>
    <property type="match status" value="2"/>
</dbReference>
<dbReference type="SUPFAM" id="SSF75005">
    <property type="entry name" value="Arabinanase/levansucrase/invertase"/>
    <property type="match status" value="2"/>
</dbReference>
<comment type="pathway">
    <text evidence="1">Glycan metabolism; L-arabinan degradation.</text>
</comment>
<feature type="domain" description="LamG-like jellyroll fold" evidence="10">
    <location>
        <begin position="95"/>
        <end position="237"/>
    </location>
</feature>
<feature type="domain" description="LamG-like jellyroll fold" evidence="10">
    <location>
        <begin position="818"/>
        <end position="959"/>
    </location>
</feature>
<dbReference type="GO" id="GO:0004553">
    <property type="term" value="F:hydrolase activity, hydrolyzing O-glycosyl compounds"/>
    <property type="evidence" value="ECO:0007669"/>
    <property type="project" value="InterPro"/>
</dbReference>
<dbReference type="InterPro" id="IPR023296">
    <property type="entry name" value="Glyco_hydro_beta-prop_sf"/>
</dbReference>
<evidence type="ECO:0000256" key="8">
    <source>
        <dbReference type="PIRSR" id="PIRSR606710-2"/>
    </source>
</evidence>
<dbReference type="RefSeq" id="WP_203791526.1">
    <property type="nucleotide sequence ID" value="NZ_BOMV01000132.1"/>
</dbReference>
<dbReference type="Pfam" id="PF13385">
    <property type="entry name" value="Laminin_G_3"/>
    <property type="match status" value="2"/>
</dbReference>
<comment type="similarity">
    <text evidence="2">Belongs to the glycosyl hydrolase 43 family.</text>
</comment>
<dbReference type="InterPro" id="IPR006558">
    <property type="entry name" value="LamG-like"/>
</dbReference>
<dbReference type="InterPro" id="IPR058094">
    <property type="entry name" value="Ig-like_OmpL47-like"/>
</dbReference>
<reference evidence="11" key="1">
    <citation type="submission" date="2021-01" db="EMBL/GenBank/DDBJ databases">
        <title>Whole genome shotgun sequence of Actinoplanes rishiriensis NBRC 108556.</title>
        <authorList>
            <person name="Komaki H."/>
            <person name="Tamura T."/>
        </authorList>
    </citation>
    <scope>NUCLEOTIDE SEQUENCE</scope>
    <source>
        <strain evidence="11">NBRC 108556</strain>
    </source>
</reference>
<organism evidence="11 12">
    <name type="scientific">Paractinoplanes rishiriensis</name>
    <dbReference type="NCBI Taxonomy" id="1050105"/>
    <lineage>
        <taxon>Bacteria</taxon>
        <taxon>Bacillati</taxon>
        <taxon>Actinomycetota</taxon>
        <taxon>Actinomycetes</taxon>
        <taxon>Micromonosporales</taxon>
        <taxon>Micromonosporaceae</taxon>
        <taxon>Paractinoplanes</taxon>
    </lineage>
</organism>
<keyword evidence="3 9" id="KW-0732">Signal</keyword>
<evidence type="ECO:0000259" key="10">
    <source>
        <dbReference type="SMART" id="SM00560"/>
    </source>
</evidence>
<dbReference type="PANTHER" id="PTHR43301:SF3">
    <property type="entry name" value="ARABINAN ENDO-1,5-ALPHA-L-ARABINOSIDASE A-RELATED"/>
    <property type="match status" value="1"/>
</dbReference>
<keyword evidence="4" id="KW-0378">Hydrolase</keyword>
<evidence type="ECO:0000313" key="12">
    <source>
        <dbReference type="Proteomes" id="UP000636960"/>
    </source>
</evidence>
<feature type="signal peptide" evidence="9">
    <location>
        <begin position="1"/>
        <end position="32"/>
    </location>
</feature>
<dbReference type="GO" id="GO:0005975">
    <property type="term" value="P:carbohydrate metabolic process"/>
    <property type="evidence" value="ECO:0007669"/>
    <property type="project" value="InterPro"/>
</dbReference>
<dbReference type="Gene3D" id="3.30.1920.20">
    <property type="match status" value="1"/>
</dbReference>
<dbReference type="InterPro" id="IPR050727">
    <property type="entry name" value="GH43_arabinanases"/>
</dbReference>
<evidence type="ECO:0000256" key="7">
    <source>
        <dbReference type="PIRSR" id="PIRSR606710-1"/>
    </source>
</evidence>
<evidence type="ECO:0000256" key="2">
    <source>
        <dbReference type="ARBA" id="ARBA00009865"/>
    </source>
</evidence>
<dbReference type="CDD" id="cd08983">
    <property type="entry name" value="GH43_Bt3655-like"/>
    <property type="match status" value="1"/>
</dbReference>
<name>A0A919K9Q2_9ACTN</name>
<dbReference type="NCBIfam" id="NF047446">
    <property type="entry name" value="barrel_OmpL47"/>
    <property type="match status" value="2"/>
</dbReference>
<feature type="chain" id="PRO_5037747581" description="LamG-like jellyroll fold domain-containing protein" evidence="9">
    <location>
        <begin position="33"/>
        <end position="1661"/>
    </location>
</feature>
<dbReference type="PANTHER" id="PTHR43301">
    <property type="entry name" value="ARABINAN ENDO-1,5-ALPHA-L-ARABINOSIDASE"/>
    <property type="match status" value="1"/>
</dbReference>
<dbReference type="InterPro" id="IPR013320">
    <property type="entry name" value="ConA-like_dom_sf"/>
</dbReference>
<dbReference type="Gene3D" id="2.60.120.200">
    <property type="match status" value="2"/>
</dbReference>
<evidence type="ECO:0000313" key="11">
    <source>
        <dbReference type="EMBL" id="GIF02360.1"/>
    </source>
</evidence>
<gene>
    <name evidence="11" type="ORF">Ari01nite_98240</name>
</gene>
<dbReference type="Gene3D" id="2.115.10.20">
    <property type="entry name" value="Glycosyl hydrolase domain, family 43"/>
    <property type="match status" value="2"/>
</dbReference>
<feature type="active site" description="Proton acceptor" evidence="7">
    <location>
        <position position="1061"/>
    </location>
</feature>
<proteinExistence type="inferred from homology"/>
<comment type="caution">
    <text evidence="11">The sequence shown here is derived from an EMBL/GenBank/DDBJ whole genome shotgun (WGS) entry which is preliminary data.</text>
</comment>
<feature type="site" description="Important for catalytic activity, responsible for pKa modulation of the active site Glu and correct orientation of both the proton donor and substrate" evidence="8">
    <location>
        <position position="1172"/>
    </location>
</feature>